<proteinExistence type="predicted"/>
<dbReference type="Proteomes" id="UP000297643">
    <property type="component" value="Unassembled WGS sequence"/>
</dbReference>
<evidence type="ECO:0000313" key="3">
    <source>
        <dbReference type="Proteomes" id="UP000297643"/>
    </source>
</evidence>
<evidence type="ECO:0000256" key="1">
    <source>
        <dbReference type="SAM" id="Phobius"/>
    </source>
</evidence>
<keyword evidence="1" id="KW-0812">Transmembrane</keyword>
<comment type="caution">
    <text evidence="2">The sequence shown here is derived from an EMBL/GenBank/DDBJ whole genome shotgun (WGS) entry which is preliminary data.</text>
</comment>
<organism evidence="2 3">
    <name type="scientific">Cryobacterium mannosilyticum</name>
    <dbReference type="NCBI Taxonomy" id="1259190"/>
    <lineage>
        <taxon>Bacteria</taxon>
        <taxon>Bacillati</taxon>
        <taxon>Actinomycetota</taxon>
        <taxon>Actinomycetes</taxon>
        <taxon>Micrococcales</taxon>
        <taxon>Microbacteriaceae</taxon>
        <taxon>Cryobacterium</taxon>
    </lineage>
</organism>
<dbReference type="RefSeq" id="WP_134510261.1">
    <property type="nucleotide sequence ID" value="NZ_SOFM01000041.1"/>
</dbReference>
<dbReference type="AlphaFoldDB" id="A0A4R8W8G7"/>
<keyword evidence="3" id="KW-1185">Reference proteome</keyword>
<sequence>MNAISPVSYLFVGAVSAIVGLLPWLVTGMRLPVQNLWAVDVSAAEMPLTLLPFSQYTITLLVAVMVTGSAIAGGVARATRSRQPRFELVALVVGVQIVQVGATVQTAVTVATGLVDNTAANVYLYGLTAGTIAANLVGLLVLLLVARAPAPGAVIAVSLAAVAMGPWLAGLIARPFTFTATETAMALLSAARWVPAVIVGLAVARCGLTTIGRVAAAVVGFLALWIGPAVFTAVSAAAGSRVLAARPAEMVDYGAQVFVNALGVQGGSASLLIPAVGVMVLGLIVGRGVRRRRLEQVSAA</sequence>
<feature type="transmembrane region" description="Helical" evidence="1">
    <location>
        <begin position="258"/>
        <end position="285"/>
    </location>
</feature>
<keyword evidence="1" id="KW-1133">Transmembrane helix</keyword>
<name>A0A4R8W8G7_9MICO</name>
<protein>
    <submittedName>
        <fullName evidence="2">Uncharacterized protein</fullName>
    </submittedName>
</protein>
<feature type="transmembrane region" description="Helical" evidence="1">
    <location>
        <begin position="153"/>
        <end position="173"/>
    </location>
</feature>
<feature type="transmembrane region" description="Helical" evidence="1">
    <location>
        <begin position="122"/>
        <end position="146"/>
    </location>
</feature>
<reference evidence="2 3" key="1">
    <citation type="submission" date="2019-03" db="EMBL/GenBank/DDBJ databases">
        <title>Genomics of glacier-inhabiting Cryobacterium strains.</title>
        <authorList>
            <person name="Liu Q."/>
            <person name="Xin Y.-H."/>
        </authorList>
    </citation>
    <scope>NUCLEOTIDE SEQUENCE [LARGE SCALE GENOMIC DNA]</scope>
    <source>
        <strain evidence="2 3">RHLT2-21</strain>
    </source>
</reference>
<keyword evidence="1" id="KW-0472">Membrane</keyword>
<feature type="transmembrane region" description="Helical" evidence="1">
    <location>
        <begin position="56"/>
        <end position="76"/>
    </location>
</feature>
<feature type="transmembrane region" description="Helical" evidence="1">
    <location>
        <begin position="88"/>
        <end position="110"/>
    </location>
</feature>
<feature type="transmembrane region" description="Helical" evidence="1">
    <location>
        <begin position="216"/>
        <end position="238"/>
    </location>
</feature>
<gene>
    <name evidence="2" type="ORF">E3O32_13235</name>
</gene>
<feature type="transmembrane region" description="Helical" evidence="1">
    <location>
        <begin position="7"/>
        <end position="26"/>
    </location>
</feature>
<dbReference type="EMBL" id="SOFM01000041">
    <property type="protein sequence ID" value="TFC01570.1"/>
    <property type="molecule type" value="Genomic_DNA"/>
</dbReference>
<feature type="transmembrane region" description="Helical" evidence="1">
    <location>
        <begin position="185"/>
        <end position="204"/>
    </location>
</feature>
<accession>A0A4R8W8G7</accession>
<evidence type="ECO:0000313" key="2">
    <source>
        <dbReference type="EMBL" id="TFC01570.1"/>
    </source>
</evidence>